<organism evidence="3 4">
    <name type="scientific">Desulfovibrio desulfuricans</name>
    <dbReference type="NCBI Taxonomy" id="876"/>
    <lineage>
        <taxon>Bacteria</taxon>
        <taxon>Pseudomonadati</taxon>
        <taxon>Thermodesulfobacteriota</taxon>
        <taxon>Desulfovibrionia</taxon>
        <taxon>Desulfovibrionales</taxon>
        <taxon>Desulfovibrionaceae</taxon>
        <taxon>Desulfovibrio</taxon>
    </lineage>
</organism>
<dbReference type="PROSITE" id="PS00922">
    <property type="entry name" value="TRANSGLYCOSYLASE"/>
    <property type="match status" value="1"/>
</dbReference>
<comment type="caution">
    <text evidence="3">The sequence shown here is derived from an EMBL/GenBank/DDBJ whole genome shotgun (WGS) entry which is preliminary data.</text>
</comment>
<dbReference type="SUPFAM" id="SSF53955">
    <property type="entry name" value="Lysozyme-like"/>
    <property type="match status" value="1"/>
</dbReference>
<dbReference type="GO" id="GO:0008933">
    <property type="term" value="F:peptidoglycan lytic transglycosylase activity"/>
    <property type="evidence" value="ECO:0007669"/>
    <property type="project" value="InterPro"/>
</dbReference>
<proteinExistence type="inferred from homology"/>
<name>A0AA94L112_DESDE</name>
<sequence length="359" mass="39007">MKRHKTLAILAGCLGSTLLLLGLLAGFVPQHEGYEVRRRASPVVVSLRPEDMPAPIVPQGDGSRQWSLRRAASPVVAPVSLADASSRAETEDGDGFFSQVPAGTGQLASLLALDGFSMPPLLAVQPSRFGDAVDARGLPLRWLAAETLLEGYSPLPPRTGKTAGQGGTRGMSAANAFYGNDMLPPRARRYQQIVESFAGRYNLSTELVYAIIHSESSFSPTLVSHKSAMGLMQILPDTAGGEVHRYLYGRTGDVSFEDLRVPETNIRYGTTYLHILLTRYFAGVHDPRAREYCAVAAYNMGPNRFLRLFGNSPEEAVDAINALTAEQLYEDLTIRLPVAETRAYVAKVARMKGHYAALQ</sequence>
<dbReference type="InterPro" id="IPR008258">
    <property type="entry name" value="Transglycosylase_SLT_dom_1"/>
</dbReference>
<evidence type="ECO:0000259" key="2">
    <source>
        <dbReference type="Pfam" id="PF01464"/>
    </source>
</evidence>
<evidence type="ECO:0000313" key="3">
    <source>
        <dbReference type="EMBL" id="SFW13287.1"/>
    </source>
</evidence>
<accession>A0AA94L112</accession>
<evidence type="ECO:0000313" key="4">
    <source>
        <dbReference type="Proteomes" id="UP000182680"/>
    </source>
</evidence>
<dbReference type="Pfam" id="PF01464">
    <property type="entry name" value="SLT"/>
    <property type="match status" value="1"/>
</dbReference>
<evidence type="ECO:0000256" key="1">
    <source>
        <dbReference type="ARBA" id="ARBA00007734"/>
    </source>
</evidence>
<dbReference type="InterPro" id="IPR023346">
    <property type="entry name" value="Lysozyme-like_dom_sf"/>
</dbReference>
<protein>
    <submittedName>
        <fullName evidence="3">Membrane-bound lytic murein transglycosylase C</fullName>
    </submittedName>
</protein>
<dbReference type="Proteomes" id="UP000182680">
    <property type="component" value="Unassembled WGS sequence"/>
</dbReference>
<gene>
    <name evidence="3" type="ORF">SAMN02910291_00141</name>
</gene>
<dbReference type="PANTHER" id="PTHR37423">
    <property type="entry name" value="SOLUBLE LYTIC MUREIN TRANSGLYCOSYLASE-RELATED"/>
    <property type="match status" value="1"/>
</dbReference>
<dbReference type="AlphaFoldDB" id="A0AA94L112"/>
<reference evidence="4" key="1">
    <citation type="submission" date="2016-11" db="EMBL/GenBank/DDBJ databases">
        <authorList>
            <person name="Jaros S."/>
            <person name="Januszkiewicz K."/>
            <person name="Wedrychowicz H."/>
        </authorList>
    </citation>
    <scope>NUCLEOTIDE SEQUENCE [LARGE SCALE GENOMIC DNA]</scope>
    <source>
        <strain evidence="4">DSM 7057</strain>
    </source>
</reference>
<dbReference type="EMBL" id="FPIW01000002">
    <property type="protein sequence ID" value="SFW13287.1"/>
    <property type="molecule type" value="Genomic_DNA"/>
</dbReference>
<dbReference type="RefSeq" id="WP_072311092.1">
    <property type="nucleotide sequence ID" value="NZ_FPIW01000002.1"/>
</dbReference>
<dbReference type="Gene3D" id="1.10.530.10">
    <property type="match status" value="1"/>
</dbReference>
<dbReference type="GO" id="GO:0016020">
    <property type="term" value="C:membrane"/>
    <property type="evidence" value="ECO:0007669"/>
    <property type="project" value="InterPro"/>
</dbReference>
<feature type="domain" description="Transglycosylase SLT" evidence="2">
    <location>
        <begin position="198"/>
        <end position="315"/>
    </location>
</feature>
<dbReference type="InterPro" id="IPR000189">
    <property type="entry name" value="Transglyc_AS"/>
</dbReference>
<dbReference type="CDD" id="cd16893">
    <property type="entry name" value="LT_MltC_MltE"/>
    <property type="match status" value="1"/>
</dbReference>
<dbReference type="GO" id="GO:0000270">
    <property type="term" value="P:peptidoglycan metabolic process"/>
    <property type="evidence" value="ECO:0007669"/>
    <property type="project" value="InterPro"/>
</dbReference>
<dbReference type="PANTHER" id="PTHR37423:SF2">
    <property type="entry name" value="MEMBRANE-BOUND LYTIC MUREIN TRANSGLYCOSYLASE C"/>
    <property type="match status" value="1"/>
</dbReference>
<comment type="similarity">
    <text evidence="1">Belongs to the transglycosylase Slt family.</text>
</comment>